<organism evidence="3 4">
    <name type="scientific">Actinokineospora iranica</name>
    <dbReference type="NCBI Taxonomy" id="1271860"/>
    <lineage>
        <taxon>Bacteria</taxon>
        <taxon>Bacillati</taxon>
        <taxon>Actinomycetota</taxon>
        <taxon>Actinomycetes</taxon>
        <taxon>Pseudonocardiales</taxon>
        <taxon>Pseudonocardiaceae</taxon>
        <taxon>Actinokineospora</taxon>
    </lineage>
</organism>
<evidence type="ECO:0000256" key="2">
    <source>
        <dbReference type="SAM" id="Phobius"/>
    </source>
</evidence>
<evidence type="ECO:0000313" key="3">
    <source>
        <dbReference type="EMBL" id="SDC73754.1"/>
    </source>
</evidence>
<keyword evidence="4" id="KW-1185">Reference proteome</keyword>
<gene>
    <name evidence="3" type="ORF">SAMN05216174_10458</name>
</gene>
<protein>
    <submittedName>
        <fullName evidence="3">Uncharacterized protein</fullName>
    </submittedName>
</protein>
<keyword evidence="2" id="KW-0812">Transmembrane</keyword>
<dbReference type="STRING" id="1271860.SAMN05216174_10458"/>
<dbReference type="AlphaFoldDB" id="A0A1G6P2C0"/>
<proteinExistence type="predicted"/>
<feature type="transmembrane region" description="Helical" evidence="2">
    <location>
        <begin position="115"/>
        <end position="134"/>
    </location>
</feature>
<reference evidence="4" key="1">
    <citation type="submission" date="2016-10" db="EMBL/GenBank/DDBJ databases">
        <authorList>
            <person name="Varghese N."/>
            <person name="Submissions S."/>
        </authorList>
    </citation>
    <scope>NUCLEOTIDE SEQUENCE [LARGE SCALE GENOMIC DNA]</scope>
    <source>
        <strain evidence="4">IBRC-M 10403</strain>
    </source>
</reference>
<evidence type="ECO:0000313" key="4">
    <source>
        <dbReference type="Proteomes" id="UP000199501"/>
    </source>
</evidence>
<sequence>MCVGSSVLDMASSTDGASAYGLEQTVLPTGTPPARPPSSGQDEEPVTTRPGDHDGPQYIPGRESEDITATTKPAPGVTDVAAGPAWTWQTVLLVLTLVMSSFVFVYLLLGTGLEVHTAVLVPIGLLAVIVPLVVPTKSGNSLGRRLVRALTAFADDGQGPR</sequence>
<name>A0A1G6P2C0_9PSEU</name>
<dbReference type="Proteomes" id="UP000199501">
    <property type="component" value="Unassembled WGS sequence"/>
</dbReference>
<keyword evidence="2" id="KW-0472">Membrane</keyword>
<evidence type="ECO:0000256" key="1">
    <source>
        <dbReference type="SAM" id="MobiDB-lite"/>
    </source>
</evidence>
<feature type="transmembrane region" description="Helical" evidence="2">
    <location>
        <begin position="91"/>
        <end position="109"/>
    </location>
</feature>
<feature type="region of interest" description="Disordered" evidence="1">
    <location>
        <begin position="19"/>
        <end position="74"/>
    </location>
</feature>
<keyword evidence="2" id="KW-1133">Transmembrane helix</keyword>
<accession>A0A1G6P2C0</accession>
<dbReference type="EMBL" id="FMZZ01000004">
    <property type="protein sequence ID" value="SDC73754.1"/>
    <property type="molecule type" value="Genomic_DNA"/>
</dbReference>